<feature type="compositionally biased region" description="Polar residues" evidence="2">
    <location>
        <begin position="675"/>
        <end position="684"/>
    </location>
</feature>
<proteinExistence type="predicted"/>
<evidence type="ECO:0000256" key="2">
    <source>
        <dbReference type="SAM" id="MobiDB-lite"/>
    </source>
</evidence>
<feature type="compositionally biased region" description="Low complexity" evidence="2">
    <location>
        <begin position="534"/>
        <end position="552"/>
    </location>
</feature>
<keyword evidence="4" id="KW-1185">Reference proteome</keyword>
<feature type="region of interest" description="Disordered" evidence="2">
    <location>
        <begin position="483"/>
        <end position="502"/>
    </location>
</feature>
<feature type="compositionally biased region" description="Basic and acidic residues" evidence="2">
    <location>
        <begin position="634"/>
        <end position="650"/>
    </location>
</feature>
<accession>A0A250WRF4</accession>
<reference evidence="3 4" key="1">
    <citation type="submission" date="2017-08" db="EMBL/GenBank/DDBJ databases">
        <title>Acidophilic green algal genome provides insights into adaptation to an acidic environment.</title>
        <authorList>
            <person name="Hirooka S."/>
            <person name="Hirose Y."/>
            <person name="Kanesaki Y."/>
            <person name="Higuchi S."/>
            <person name="Fujiwara T."/>
            <person name="Onuma R."/>
            <person name="Era A."/>
            <person name="Ohbayashi R."/>
            <person name="Uzuka A."/>
            <person name="Nozaki H."/>
            <person name="Yoshikawa H."/>
            <person name="Miyagishima S.Y."/>
        </authorList>
    </citation>
    <scope>NUCLEOTIDE SEQUENCE [LARGE SCALE GENOMIC DNA]</scope>
    <source>
        <strain evidence="3 4">NIES-2499</strain>
    </source>
</reference>
<feature type="region of interest" description="Disordered" evidence="2">
    <location>
        <begin position="665"/>
        <end position="692"/>
    </location>
</feature>
<evidence type="ECO:0000313" key="4">
    <source>
        <dbReference type="Proteomes" id="UP000232323"/>
    </source>
</evidence>
<protein>
    <submittedName>
        <fullName evidence="3">Uncharacterized protein</fullName>
    </submittedName>
</protein>
<feature type="compositionally biased region" description="Polar residues" evidence="2">
    <location>
        <begin position="578"/>
        <end position="597"/>
    </location>
</feature>
<organism evidence="3 4">
    <name type="scientific">Chlamydomonas eustigma</name>
    <dbReference type="NCBI Taxonomy" id="1157962"/>
    <lineage>
        <taxon>Eukaryota</taxon>
        <taxon>Viridiplantae</taxon>
        <taxon>Chlorophyta</taxon>
        <taxon>core chlorophytes</taxon>
        <taxon>Chlorophyceae</taxon>
        <taxon>CS clade</taxon>
        <taxon>Chlamydomonadales</taxon>
        <taxon>Chlamydomonadaceae</taxon>
        <taxon>Chlamydomonas</taxon>
    </lineage>
</organism>
<feature type="coiled-coil region" evidence="1">
    <location>
        <begin position="314"/>
        <end position="341"/>
    </location>
</feature>
<feature type="compositionally biased region" description="Low complexity" evidence="2">
    <location>
        <begin position="565"/>
        <end position="574"/>
    </location>
</feature>
<feature type="region of interest" description="Disordered" evidence="2">
    <location>
        <begin position="219"/>
        <end position="259"/>
    </location>
</feature>
<keyword evidence="1" id="KW-0175">Coiled coil</keyword>
<evidence type="ECO:0000256" key="1">
    <source>
        <dbReference type="SAM" id="Coils"/>
    </source>
</evidence>
<feature type="region of interest" description="Disordered" evidence="2">
    <location>
        <begin position="534"/>
        <end position="602"/>
    </location>
</feature>
<feature type="compositionally biased region" description="Low complexity" evidence="2">
    <location>
        <begin position="221"/>
        <end position="241"/>
    </location>
</feature>
<dbReference type="AlphaFoldDB" id="A0A250WRF4"/>
<feature type="compositionally biased region" description="Polar residues" evidence="2">
    <location>
        <begin position="406"/>
        <end position="416"/>
    </location>
</feature>
<dbReference type="EMBL" id="BEGY01000002">
    <property type="protein sequence ID" value="GAX73252.1"/>
    <property type="molecule type" value="Genomic_DNA"/>
</dbReference>
<gene>
    <name evidence="3" type="ORF">CEUSTIGMA_g706.t1</name>
</gene>
<feature type="compositionally biased region" description="Low complexity" evidence="2">
    <location>
        <begin position="492"/>
        <end position="501"/>
    </location>
</feature>
<feature type="region of interest" description="Disordered" evidence="2">
    <location>
        <begin position="621"/>
        <end position="650"/>
    </location>
</feature>
<feature type="region of interest" description="Disordered" evidence="2">
    <location>
        <begin position="406"/>
        <end position="472"/>
    </location>
</feature>
<evidence type="ECO:0000313" key="3">
    <source>
        <dbReference type="EMBL" id="GAX73252.1"/>
    </source>
</evidence>
<dbReference type="Proteomes" id="UP000232323">
    <property type="component" value="Unassembled WGS sequence"/>
</dbReference>
<sequence>MSADVYTVPEQITYRNFDVLSQISPEVPCKLSLELQLPENEGLNYIQDLLVICIGDYVLEVPLRAVRQSLDPAGGPQLQTIMDALPFWPSTSELQQASLKFQASIQAAVQACVDSTSASDYTNSARSQSQPTQSETCPASLNFHESSTSINDMKISVVKQHPGLTLPPDTFSRVDQVSEDSADFGDKSEYQGEDYVITKKPTVVNGRKAVADQCKSAVPELSATSTSAMPSATSTSPMTLTQQNQEVNDRPAATSADREAVSPDTAFILDGRYFDSRGRDITEKVLLNSSFQSLKIVDLGPPRASAHQSTNKVLAGKSEANEVYKNELQGLQSELSGSQQDGYLGSAGSEECTSKIPVSTTVFDPTTSSTSEAAAKASHSIGQQALAAAMKVLGLEYLPPPADASTLSHVNRQRSGGTAGTRSPIASPAIDMRLRPLSGGSGRLGRPASSGRTLPGVQIPRRKDEEDGLGDMEDDFETRLQRNIDMGMPPGSTSSSSSVLSKAIQGRTASSFHTLSSSTSMMSMSAAMAPLPPLRRQAPSQRPRSAAPESQLGYGGGDDDKLDKQLQQQIEQELASTDKGTSQSVTAHAGVPSSSKNPSRKPALFDAVKKSPVVISAVEKGHLESTEPSQKSISMEDRGSRDTRTLKEKVVGPAIAGKKSSVLVPQKMGGKATKTKPSPEQLRSMQAAWDAL</sequence>
<comment type="caution">
    <text evidence="3">The sequence shown here is derived from an EMBL/GenBank/DDBJ whole genome shotgun (WGS) entry which is preliminary data.</text>
</comment>
<name>A0A250WRF4_9CHLO</name>